<dbReference type="PANTHER" id="PTHR31634:SF2">
    <property type="entry name" value="BLOC-1-RELATED COMPLEX SUBUNIT 5"/>
    <property type="match status" value="1"/>
</dbReference>
<comment type="similarity">
    <text evidence="2">Belongs to the BORCS5 family.</text>
</comment>
<evidence type="ECO:0000256" key="1">
    <source>
        <dbReference type="ARBA" id="ARBA00004122"/>
    </source>
</evidence>
<keyword evidence="5" id="KW-0458">Lysosome</keyword>
<sequence>MGSEQSTSAGTGQWPQRSVSAASDSRVNQFRRGKSLAERSENSTEEPEGDSPGNRPGNTSPGPSICSDSDLPYISYTVSRPIGDSPKLSNKQQLHRGRSLGGAIPSLHLQSTGNASANKNRHSTGGIISGNAQKWSQQTQRPHSIVVVKAAADPVTLEKDPDLVRLQNVPMFLPIMRGTLNLPAARDPEVLERLDPSGTLNLCLRYQQHLALCANSVAADQNQAIAKMREIDFETQRMVTSLTERQKKFSKFVEKLQKVRELSNQLNKCHVLLNQTLENIETLNNTLPIEERLEPFVWTTG</sequence>
<keyword evidence="6" id="KW-0449">Lipoprotein</keyword>
<evidence type="ECO:0000256" key="4">
    <source>
        <dbReference type="ARBA" id="ARBA00023136"/>
    </source>
</evidence>
<evidence type="ECO:0000256" key="6">
    <source>
        <dbReference type="ARBA" id="ARBA00023288"/>
    </source>
</evidence>
<comment type="subcellular location">
    <subcellularLocation>
        <location evidence="1">Lysosome membrane</location>
        <topology evidence="1">Lipid-anchor</topology>
        <orientation evidence="1">Cytoplasmic side</orientation>
    </subcellularLocation>
</comment>
<accession>A0A6J1S9D1</accession>
<reference evidence="9" key="1">
    <citation type="submission" date="2025-08" db="UniProtKB">
        <authorList>
            <consortium name="RefSeq"/>
        </authorList>
    </citation>
    <scope>IDENTIFICATION</scope>
    <source>
        <tissue evidence="9">Whole organism</tissue>
    </source>
</reference>
<dbReference type="GO" id="GO:0099078">
    <property type="term" value="C:BORC complex"/>
    <property type="evidence" value="ECO:0007669"/>
    <property type="project" value="TreeGrafter"/>
</dbReference>
<dbReference type="GO" id="GO:1903744">
    <property type="term" value="P:positive regulation of anterograde synaptic vesicle transport"/>
    <property type="evidence" value="ECO:0007669"/>
    <property type="project" value="TreeGrafter"/>
</dbReference>
<evidence type="ECO:0000256" key="5">
    <source>
        <dbReference type="ARBA" id="ARBA00023228"/>
    </source>
</evidence>
<proteinExistence type="inferred from homology"/>
<dbReference type="PANTHER" id="PTHR31634">
    <property type="entry name" value="BLOC-1-RELATED COMPLEX SUBUNIT 5"/>
    <property type="match status" value="1"/>
</dbReference>
<evidence type="ECO:0000256" key="2">
    <source>
        <dbReference type="ARBA" id="ARBA00010235"/>
    </source>
</evidence>
<feature type="compositionally biased region" description="Polar residues" evidence="7">
    <location>
        <begin position="1"/>
        <end position="28"/>
    </location>
</feature>
<dbReference type="Pfam" id="PF10158">
    <property type="entry name" value="LOH1CR12"/>
    <property type="match status" value="1"/>
</dbReference>
<dbReference type="AlphaFoldDB" id="A0A6J1S9D1"/>
<gene>
    <name evidence="9" type="primary">LOC113204361</name>
</gene>
<evidence type="ECO:0000256" key="7">
    <source>
        <dbReference type="SAM" id="MobiDB-lite"/>
    </source>
</evidence>
<keyword evidence="8" id="KW-1185">Reference proteome</keyword>
<feature type="region of interest" description="Disordered" evidence="7">
    <location>
        <begin position="1"/>
        <end position="96"/>
    </location>
</feature>
<dbReference type="GO" id="GO:0030672">
    <property type="term" value="C:synaptic vesicle membrane"/>
    <property type="evidence" value="ECO:0007669"/>
    <property type="project" value="TreeGrafter"/>
</dbReference>
<dbReference type="GO" id="GO:0098574">
    <property type="term" value="C:cytoplasmic side of lysosomal membrane"/>
    <property type="evidence" value="ECO:0007669"/>
    <property type="project" value="TreeGrafter"/>
</dbReference>
<dbReference type="CDD" id="cd22789">
    <property type="entry name" value="BORCS5-like"/>
    <property type="match status" value="1"/>
</dbReference>
<dbReference type="GO" id="GO:0032418">
    <property type="term" value="P:lysosome localization"/>
    <property type="evidence" value="ECO:0007669"/>
    <property type="project" value="InterPro"/>
</dbReference>
<organism evidence="8 9">
    <name type="scientific">Frankliniella occidentalis</name>
    <name type="common">Western flower thrips</name>
    <name type="synonym">Euthrips occidentalis</name>
    <dbReference type="NCBI Taxonomy" id="133901"/>
    <lineage>
        <taxon>Eukaryota</taxon>
        <taxon>Metazoa</taxon>
        <taxon>Ecdysozoa</taxon>
        <taxon>Arthropoda</taxon>
        <taxon>Hexapoda</taxon>
        <taxon>Insecta</taxon>
        <taxon>Pterygota</taxon>
        <taxon>Neoptera</taxon>
        <taxon>Paraneoptera</taxon>
        <taxon>Thysanoptera</taxon>
        <taxon>Terebrantia</taxon>
        <taxon>Thripoidea</taxon>
        <taxon>Thripidae</taxon>
        <taxon>Frankliniella</taxon>
    </lineage>
</organism>
<dbReference type="CTD" id="118426"/>
<dbReference type="KEGG" id="foc:113204361"/>
<dbReference type="RefSeq" id="XP_026275311.1">
    <property type="nucleotide sequence ID" value="XM_026419526.2"/>
</dbReference>
<dbReference type="GeneID" id="113204361"/>
<dbReference type="GO" id="GO:0072384">
    <property type="term" value="P:organelle transport along microtubule"/>
    <property type="evidence" value="ECO:0007669"/>
    <property type="project" value="TreeGrafter"/>
</dbReference>
<dbReference type="Proteomes" id="UP000504606">
    <property type="component" value="Unplaced"/>
</dbReference>
<keyword evidence="4" id="KW-0472">Membrane</keyword>
<evidence type="ECO:0000256" key="3">
    <source>
        <dbReference type="ARBA" id="ARBA00022300"/>
    </source>
</evidence>
<evidence type="ECO:0000313" key="9">
    <source>
        <dbReference type="RefSeq" id="XP_026275311.1"/>
    </source>
</evidence>
<name>A0A6J1S9D1_FRAOC</name>
<evidence type="ECO:0000313" key="8">
    <source>
        <dbReference type="Proteomes" id="UP000504606"/>
    </source>
</evidence>
<dbReference type="InterPro" id="IPR018780">
    <property type="entry name" value="TBORCS5"/>
</dbReference>
<protein>
    <recommendedName>
        <fullName evidence="3">BLOC-1-related complex subunit 5</fullName>
    </recommendedName>
</protein>
<dbReference type="OrthoDB" id="10035640at2759"/>